<comment type="similarity">
    <text evidence="1 7">Belongs to the polypeptide deformylase family.</text>
</comment>
<gene>
    <name evidence="8" type="ORF">NEMVEDRAFT_v1g121345</name>
</gene>
<reference evidence="8 9" key="1">
    <citation type="journal article" date="2007" name="Science">
        <title>Sea anemone genome reveals ancestral eumetazoan gene repertoire and genomic organization.</title>
        <authorList>
            <person name="Putnam N.H."/>
            <person name="Srivastava M."/>
            <person name="Hellsten U."/>
            <person name="Dirks B."/>
            <person name="Chapman J."/>
            <person name="Salamov A."/>
            <person name="Terry A."/>
            <person name="Shapiro H."/>
            <person name="Lindquist E."/>
            <person name="Kapitonov V.V."/>
            <person name="Jurka J."/>
            <person name="Genikhovich G."/>
            <person name="Grigoriev I.V."/>
            <person name="Lucas S.M."/>
            <person name="Steele R.E."/>
            <person name="Finnerty J.R."/>
            <person name="Technau U."/>
            <person name="Martindale M.Q."/>
            <person name="Rokhsar D.S."/>
        </authorList>
    </citation>
    <scope>NUCLEOTIDE SEQUENCE [LARGE SCALE GENOMIC DNA]</scope>
    <source>
        <strain evidence="9">CH2 X CH6</strain>
    </source>
</reference>
<dbReference type="Pfam" id="PF01327">
    <property type="entry name" value="Pep_deformylase"/>
    <property type="match status" value="1"/>
</dbReference>
<evidence type="ECO:0000256" key="4">
    <source>
        <dbReference type="ARBA" id="ARBA00022917"/>
    </source>
</evidence>
<dbReference type="AlphaFoldDB" id="A7SK78"/>
<dbReference type="FunFam" id="3.90.45.10:FF:000003">
    <property type="entry name" value="Peptide deformylase"/>
    <property type="match status" value="1"/>
</dbReference>
<evidence type="ECO:0000256" key="7">
    <source>
        <dbReference type="RuleBase" id="RU362111"/>
    </source>
</evidence>
<dbReference type="PANTHER" id="PTHR10458:SF2">
    <property type="entry name" value="PEPTIDE DEFORMYLASE, MITOCHONDRIAL"/>
    <property type="match status" value="1"/>
</dbReference>
<proteinExistence type="inferred from homology"/>
<dbReference type="PIRSF" id="PIRSF004749">
    <property type="entry name" value="Pep_def"/>
    <property type="match status" value="1"/>
</dbReference>
<dbReference type="Proteomes" id="UP000001593">
    <property type="component" value="Unassembled WGS sequence"/>
</dbReference>
<feature type="non-terminal residue" evidence="8">
    <location>
        <position position="1"/>
    </location>
</feature>
<keyword evidence="4 7" id="KW-0648">Protein biosynthesis</keyword>
<dbReference type="FunCoup" id="A7SK78">
    <property type="interactions" value="43"/>
</dbReference>
<evidence type="ECO:0000256" key="3">
    <source>
        <dbReference type="ARBA" id="ARBA00022801"/>
    </source>
</evidence>
<dbReference type="EC" id="3.5.1.88" evidence="7"/>
<dbReference type="Gene3D" id="3.90.45.10">
    <property type="entry name" value="Peptide deformylase"/>
    <property type="match status" value="1"/>
</dbReference>
<dbReference type="InParanoid" id="A7SK78"/>
<dbReference type="NCBIfam" id="NF001159">
    <property type="entry name" value="PRK00150.1-3"/>
    <property type="match status" value="1"/>
</dbReference>
<evidence type="ECO:0000313" key="9">
    <source>
        <dbReference type="Proteomes" id="UP000001593"/>
    </source>
</evidence>
<dbReference type="PANTHER" id="PTHR10458">
    <property type="entry name" value="PEPTIDE DEFORMYLASE"/>
    <property type="match status" value="1"/>
</dbReference>
<evidence type="ECO:0000256" key="2">
    <source>
        <dbReference type="ARBA" id="ARBA00022723"/>
    </source>
</evidence>
<keyword evidence="3 7" id="KW-0378">Hydrolase</keyword>
<dbReference type="OMA" id="PSYEPIG"/>
<evidence type="ECO:0000313" key="8">
    <source>
        <dbReference type="EMBL" id="EDO35895.1"/>
    </source>
</evidence>
<dbReference type="InterPro" id="IPR036821">
    <property type="entry name" value="Peptide_deformylase_sf"/>
</dbReference>
<organism evidence="8 9">
    <name type="scientific">Nematostella vectensis</name>
    <name type="common">Starlet sea anemone</name>
    <dbReference type="NCBI Taxonomy" id="45351"/>
    <lineage>
        <taxon>Eukaryota</taxon>
        <taxon>Metazoa</taxon>
        <taxon>Cnidaria</taxon>
        <taxon>Anthozoa</taxon>
        <taxon>Hexacorallia</taxon>
        <taxon>Actiniaria</taxon>
        <taxon>Edwardsiidae</taxon>
        <taxon>Nematostella</taxon>
    </lineage>
</organism>
<dbReference type="GO" id="GO:0046872">
    <property type="term" value="F:metal ion binding"/>
    <property type="evidence" value="ECO:0007669"/>
    <property type="project" value="UniProtKB-KW"/>
</dbReference>
<keyword evidence="9" id="KW-1185">Reference proteome</keyword>
<dbReference type="HOGENOM" id="CLU_061901_5_1_1"/>
<accession>A7SK78</accession>
<keyword evidence="2 7" id="KW-0479">Metal-binding</keyword>
<evidence type="ECO:0000256" key="6">
    <source>
        <dbReference type="ARBA" id="ARBA00048875"/>
    </source>
</evidence>
<protein>
    <recommendedName>
        <fullName evidence="7">Peptide deformylase</fullName>
        <ecNumber evidence="7">3.5.1.88</ecNumber>
    </recommendedName>
</protein>
<dbReference type="HAMAP" id="MF_00163">
    <property type="entry name" value="Pep_deformylase"/>
    <property type="match status" value="1"/>
</dbReference>
<comment type="catalytic activity">
    <reaction evidence="6 7">
        <text>N-terminal N-formyl-L-methionyl-[peptide] + H2O = N-terminal L-methionyl-[peptide] + formate</text>
        <dbReference type="Rhea" id="RHEA:24420"/>
        <dbReference type="Rhea" id="RHEA-COMP:10639"/>
        <dbReference type="Rhea" id="RHEA-COMP:10640"/>
        <dbReference type="ChEBI" id="CHEBI:15377"/>
        <dbReference type="ChEBI" id="CHEBI:15740"/>
        <dbReference type="ChEBI" id="CHEBI:49298"/>
        <dbReference type="ChEBI" id="CHEBI:64731"/>
        <dbReference type="EC" id="3.5.1.88"/>
    </reaction>
</comment>
<comment type="function">
    <text evidence="5 7">Removes the formyl group from the N-terminal Met of newly synthesized proteins.</text>
</comment>
<evidence type="ECO:0000256" key="5">
    <source>
        <dbReference type="ARBA" id="ARBA00037114"/>
    </source>
</evidence>
<dbReference type="EMBL" id="DS469684">
    <property type="protein sequence ID" value="EDO35895.1"/>
    <property type="molecule type" value="Genomic_DNA"/>
</dbReference>
<dbReference type="CDD" id="cd00487">
    <property type="entry name" value="Pep_deformylase"/>
    <property type="match status" value="1"/>
</dbReference>
<dbReference type="STRING" id="45351.A7SK78"/>
<dbReference type="GO" id="GO:0042586">
    <property type="term" value="F:peptide deformylase activity"/>
    <property type="evidence" value="ECO:0000318"/>
    <property type="project" value="GO_Central"/>
</dbReference>
<dbReference type="OrthoDB" id="276063at2759"/>
<dbReference type="GO" id="GO:0005739">
    <property type="term" value="C:mitochondrion"/>
    <property type="evidence" value="ECO:0000318"/>
    <property type="project" value="GO_Central"/>
</dbReference>
<evidence type="ECO:0000256" key="1">
    <source>
        <dbReference type="ARBA" id="ARBA00010759"/>
    </source>
</evidence>
<dbReference type="GO" id="GO:0006412">
    <property type="term" value="P:translation"/>
    <property type="evidence" value="ECO:0007669"/>
    <property type="project" value="UniProtKB-KW"/>
</dbReference>
<name>A7SK78_NEMVE</name>
<dbReference type="InterPro" id="IPR023635">
    <property type="entry name" value="Peptide_deformylase"/>
</dbReference>
<dbReference type="PRINTS" id="PR01576">
    <property type="entry name" value="PDEFORMYLASE"/>
</dbReference>
<dbReference type="KEGG" id="nve:5507313"/>
<dbReference type="eggNOG" id="KOG3137">
    <property type="taxonomic scope" value="Eukaryota"/>
</dbReference>
<sequence>IKSLIPRDPKIRQVGDPVLREPAEAVDVTFVHSPDFKAMVDRLVKVMRSHDGAGIAAPQIGVGLQVIAMEYTGKHMKKLKDNGFSDKDLKRMGIAIVPLKVFINPKLRVINPKMLAFRESCLSVEGHSAVVPRMSEVEVTALDQNATPITWRAAGWPARILQHEVDHLKGNLYVDSMLYKTFMNNNWQKYAK</sequence>
<dbReference type="PhylomeDB" id="A7SK78"/>
<dbReference type="SUPFAM" id="SSF56420">
    <property type="entry name" value="Peptide deformylase"/>
    <property type="match status" value="1"/>
</dbReference>